<comment type="similarity">
    <text evidence="1 6">Belongs to the iron/manganese superoxide dismutase family.</text>
</comment>
<evidence type="ECO:0000256" key="4">
    <source>
        <dbReference type="ARBA" id="ARBA00023002"/>
    </source>
</evidence>
<dbReference type="FunFam" id="1.10.287.990:FF:000001">
    <property type="entry name" value="Superoxide dismutase"/>
    <property type="match status" value="1"/>
</dbReference>
<dbReference type="InterPro" id="IPR001189">
    <property type="entry name" value="Mn/Fe_SOD"/>
</dbReference>
<name>A0A955I249_9BACT</name>
<evidence type="ECO:0000313" key="9">
    <source>
        <dbReference type="EMBL" id="MCA9377111.1"/>
    </source>
</evidence>
<gene>
    <name evidence="9" type="ORF">KC685_04290</name>
</gene>
<dbReference type="Gene3D" id="1.10.287.990">
    <property type="entry name" value="Fe,Mn superoxide dismutase (SOD) domain"/>
    <property type="match status" value="1"/>
</dbReference>
<keyword evidence="4 6" id="KW-0560">Oxidoreductase</keyword>
<dbReference type="GO" id="GO:0046872">
    <property type="term" value="F:metal ion binding"/>
    <property type="evidence" value="ECO:0007669"/>
    <property type="project" value="UniProtKB-KW"/>
</dbReference>
<feature type="binding site" evidence="5">
    <location>
        <position position="26"/>
    </location>
    <ligand>
        <name>Mn(2+)</name>
        <dbReference type="ChEBI" id="CHEBI:29035"/>
    </ligand>
</feature>
<evidence type="ECO:0000256" key="6">
    <source>
        <dbReference type="RuleBase" id="RU000414"/>
    </source>
</evidence>
<evidence type="ECO:0000259" key="8">
    <source>
        <dbReference type="Pfam" id="PF02777"/>
    </source>
</evidence>
<dbReference type="FunFam" id="3.55.40.20:FF:000004">
    <property type="entry name" value="Superoxide dismutase [Fe]"/>
    <property type="match status" value="1"/>
</dbReference>
<evidence type="ECO:0000256" key="1">
    <source>
        <dbReference type="ARBA" id="ARBA00008714"/>
    </source>
</evidence>
<dbReference type="SUPFAM" id="SSF54719">
    <property type="entry name" value="Fe,Mn superoxide dismutase (SOD), C-terminal domain"/>
    <property type="match status" value="1"/>
</dbReference>
<evidence type="ECO:0000256" key="3">
    <source>
        <dbReference type="ARBA" id="ARBA00022723"/>
    </source>
</evidence>
<comment type="caution">
    <text evidence="9">The sequence shown here is derived from an EMBL/GenBank/DDBJ whole genome shotgun (WGS) entry which is preliminary data.</text>
</comment>
<dbReference type="PRINTS" id="PR01703">
    <property type="entry name" value="MNSODISMTASE"/>
</dbReference>
<evidence type="ECO:0000256" key="2">
    <source>
        <dbReference type="ARBA" id="ARBA00012682"/>
    </source>
</evidence>
<feature type="binding site" evidence="5">
    <location>
        <position position="74"/>
    </location>
    <ligand>
        <name>Mn(2+)</name>
        <dbReference type="ChEBI" id="CHEBI:29035"/>
    </ligand>
</feature>
<reference evidence="9" key="1">
    <citation type="submission" date="2020-04" db="EMBL/GenBank/DDBJ databases">
        <authorList>
            <person name="Zhang T."/>
        </authorList>
    </citation>
    <scope>NUCLEOTIDE SEQUENCE</scope>
    <source>
        <strain evidence="9">HKST-UBA17</strain>
    </source>
</reference>
<organism evidence="9 10">
    <name type="scientific">Candidatus Dojkabacteria bacterium</name>
    <dbReference type="NCBI Taxonomy" id="2099670"/>
    <lineage>
        <taxon>Bacteria</taxon>
        <taxon>Candidatus Dojkabacteria</taxon>
    </lineage>
</organism>
<keyword evidence="3 5" id="KW-0479">Metal-binding</keyword>
<evidence type="ECO:0000256" key="5">
    <source>
        <dbReference type="PIRSR" id="PIRSR000349-1"/>
    </source>
</evidence>
<dbReference type="PIRSF" id="PIRSF000349">
    <property type="entry name" value="SODismutase"/>
    <property type="match status" value="1"/>
</dbReference>
<feature type="domain" description="Manganese/iron superoxide dismutase N-terminal" evidence="7">
    <location>
        <begin position="2"/>
        <end position="82"/>
    </location>
</feature>
<reference evidence="9" key="2">
    <citation type="journal article" date="2021" name="Microbiome">
        <title>Successional dynamics and alternative stable states in a saline activated sludge microbial community over 9 years.</title>
        <authorList>
            <person name="Wang Y."/>
            <person name="Ye J."/>
            <person name="Ju F."/>
            <person name="Liu L."/>
            <person name="Boyd J.A."/>
            <person name="Deng Y."/>
            <person name="Parks D.H."/>
            <person name="Jiang X."/>
            <person name="Yin X."/>
            <person name="Woodcroft B.J."/>
            <person name="Tyson G.W."/>
            <person name="Hugenholtz P."/>
            <person name="Polz M.F."/>
            <person name="Zhang T."/>
        </authorList>
    </citation>
    <scope>NUCLEOTIDE SEQUENCE</scope>
    <source>
        <strain evidence="9">HKST-UBA17</strain>
    </source>
</reference>
<protein>
    <recommendedName>
        <fullName evidence="2 6">Superoxide dismutase</fullName>
        <ecNumber evidence="2 6">1.15.1.1</ecNumber>
    </recommendedName>
</protein>
<accession>A0A955I249</accession>
<dbReference type="GO" id="GO:0004784">
    <property type="term" value="F:superoxide dismutase activity"/>
    <property type="evidence" value="ECO:0007669"/>
    <property type="project" value="UniProtKB-EC"/>
</dbReference>
<dbReference type="Proteomes" id="UP000741282">
    <property type="component" value="Unassembled WGS sequence"/>
</dbReference>
<evidence type="ECO:0000313" key="10">
    <source>
        <dbReference type="Proteomes" id="UP000741282"/>
    </source>
</evidence>
<dbReference type="Pfam" id="PF02777">
    <property type="entry name" value="Sod_Fe_C"/>
    <property type="match status" value="1"/>
</dbReference>
<feature type="domain" description="Manganese/iron superoxide dismutase C-terminal" evidence="8">
    <location>
        <begin position="90"/>
        <end position="187"/>
    </location>
</feature>
<sequence length="193" mass="22363">MYELPKLDYSYESLEPYFSRQVMELHHSKHHQAYVDGANSALKKIESLRSSEDRSSYKAVLRDLSFNVSGHQLHSIFWKNLSPSSDRPAQEEVEKLIQPTYPSLKIFMSEFTSIATSVEGSGWAILSKIDGNLVIYQAEKQNLNHPPTGTPILVLDMWEHSYYLDYQNRRADYIEAFWNIVNWSDVALRLKST</sequence>
<comment type="function">
    <text evidence="6">Destroys radicals which are normally produced within the cells and which are toxic to biological systems.</text>
</comment>
<dbReference type="InterPro" id="IPR019832">
    <property type="entry name" value="Mn/Fe_SOD_C"/>
</dbReference>
<dbReference type="InterPro" id="IPR036324">
    <property type="entry name" value="Mn/Fe_SOD_N_sf"/>
</dbReference>
<dbReference type="PROSITE" id="PS00088">
    <property type="entry name" value="SOD_MN"/>
    <property type="match status" value="1"/>
</dbReference>
<dbReference type="InterPro" id="IPR019831">
    <property type="entry name" value="Mn/Fe_SOD_N"/>
</dbReference>
<dbReference type="PANTHER" id="PTHR11404:SF6">
    <property type="entry name" value="SUPEROXIDE DISMUTASE [MN], MITOCHONDRIAL"/>
    <property type="match status" value="1"/>
</dbReference>
<dbReference type="EMBL" id="JAGQLN010000018">
    <property type="protein sequence ID" value="MCA9377111.1"/>
    <property type="molecule type" value="Genomic_DNA"/>
</dbReference>
<proteinExistence type="inferred from homology"/>
<dbReference type="EC" id="1.15.1.1" evidence="2 6"/>
<evidence type="ECO:0000259" key="7">
    <source>
        <dbReference type="Pfam" id="PF00081"/>
    </source>
</evidence>
<dbReference type="AlphaFoldDB" id="A0A955I249"/>
<dbReference type="Pfam" id="PF00081">
    <property type="entry name" value="Sod_Fe_N"/>
    <property type="match status" value="1"/>
</dbReference>
<comment type="catalytic activity">
    <reaction evidence="6">
        <text>2 superoxide + 2 H(+) = H2O2 + O2</text>
        <dbReference type="Rhea" id="RHEA:20696"/>
        <dbReference type="ChEBI" id="CHEBI:15378"/>
        <dbReference type="ChEBI" id="CHEBI:15379"/>
        <dbReference type="ChEBI" id="CHEBI:16240"/>
        <dbReference type="ChEBI" id="CHEBI:18421"/>
        <dbReference type="EC" id="1.15.1.1"/>
    </reaction>
</comment>
<dbReference type="InterPro" id="IPR036314">
    <property type="entry name" value="SOD_C_sf"/>
</dbReference>
<dbReference type="SUPFAM" id="SSF46609">
    <property type="entry name" value="Fe,Mn superoxide dismutase (SOD), N-terminal domain"/>
    <property type="match status" value="1"/>
</dbReference>
<feature type="binding site" evidence="5">
    <location>
        <position position="160"/>
    </location>
    <ligand>
        <name>Mn(2+)</name>
        <dbReference type="ChEBI" id="CHEBI:29035"/>
    </ligand>
</feature>
<dbReference type="Gene3D" id="3.55.40.20">
    <property type="entry name" value="Iron/manganese superoxide dismutase, C-terminal domain"/>
    <property type="match status" value="1"/>
</dbReference>
<dbReference type="InterPro" id="IPR050265">
    <property type="entry name" value="Fe/Mn_Superoxide_Dismutase"/>
</dbReference>
<dbReference type="PANTHER" id="PTHR11404">
    <property type="entry name" value="SUPEROXIDE DISMUTASE 2"/>
    <property type="match status" value="1"/>
</dbReference>
<feature type="binding site" evidence="5">
    <location>
        <position position="156"/>
    </location>
    <ligand>
        <name>Mn(2+)</name>
        <dbReference type="ChEBI" id="CHEBI:29035"/>
    </ligand>
</feature>
<dbReference type="InterPro" id="IPR019833">
    <property type="entry name" value="Mn/Fe_SOD_BS"/>
</dbReference>